<protein>
    <submittedName>
        <fullName evidence="1">Uncharacterized protein</fullName>
    </submittedName>
</protein>
<organism evidence="1">
    <name type="scientific">marine sediment metagenome</name>
    <dbReference type="NCBI Taxonomy" id="412755"/>
    <lineage>
        <taxon>unclassified sequences</taxon>
        <taxon>metagenomes</taxon>
        <taxon>ecological metagenomes</taxon>
    </lineage>
</organism>
<proteinExistence type="predicted"/>
<accession>A0A0F9M8X0</accession>
<sequence>MSEVTSKFNFLFQGFTPFIKKKIRDLFQF</sequence>
<name>A0A0F9M8X0_9ZZZZ</name>
<dbReference type="EMBL" id="LAZR01005179">
    <property type="protein sequence ID" value="KKN02154.1"/>
    <property type="molecule type" value="Genomic_DNA"/>
</dbReference>
<gene>
    <name evidence="1" type="ORF">LCGC14_1120610</name>
</gene>
<comment type="caution">
    <text evidence="1">The sequence shown here is derived from an EMBL/GenBank/DDBJ whole genome shotgun (WGS) entry which is preliminary data.</text>
</comment>
<evidence type="ECO:0000313" key="1">
    <source>
        <dbReference type="EMBL" id="KKN02154.1"/>
    </source>
</evidence>
<dbReference type="AlphaFoldDB" id="A0A0F9M8X0"/>
<reference evidence="1" key="1">
    <citation type="journal article" date="2015" name="Nature">
        <title>Complex archaea that bridge the gap between prokaryotes and eukaryotes.</title>
        <authorList>
            <person name="Spang A."/>
            <person name="Saw J.H."/>
            <person name="Jorgensen S.L."/>
            <person name="Zaremba-Niedzwiedzka K."/>
            <person name="Martijn J."/>
            <person name="Lind A.E."/>
            <person name="van Eijk R."/>
            <person name="Schleper C."/>
            <person name="Guy L."/>
            <person name="Ettema T.J."/>
        </authorList>
    </citation>
    <scope>NUCLEOTIDE SEQUENCE</scope>
</reference>